<evidence type="ECO:0000256" key="2">
    <source>
        <dbReference type="ARBA" id="ARBA00022840"/>
    </source>
</evidence>
<dbReference type="Pfam" id="PF13191">
    <property type="entry name" value="AAA_16"/>
    <property type="match status" value="1"/>
</dbReference>
<dbReference type="Pfam" id="PF00196">
    <property type="entry name" value="GerE"/>
    <property type="match status" value="1"/>
</dbReference>
<dbReference type="GO" id="GO:0004016">
    <property type="term" value="F:adenylate cyclase activity"/>
    <property type="evidence" value="ECO:0007669"/>
    <property type="project" value="TreeGrafter"/>
</dbReference>
<proteinExistence type="predicted"/>
<evidence type="ECO:0000256" key="1">
    <source>
        <dbReference type="ARBA" id="ARBA00022741"/>
    </source>
</evidence>
<dbReference type="Proteomes" id="UP000606172">
    <property type="component" value="Unassembled WGS sequence"/>
</dbReference>
<organism evidence="4 5">
    <name type="scientific">Sinosporangium siamense</name>
    <dbReference type="NCBI Taxonomy" id="1367973"/>
    <lineage>
        <taxon>Bacteria</taxon>
        <taxon>Bacillati</taxon>
        <taxon>Actinomycetota</taxon>
        <taxon>Actinomycetes</taxon>
        <taxon>Streptosporangiales</taxon>
        <taxon>Streptosporangiaceae</taxon>
        <taxon>Sinosporangium</taxon>
    </lineage>
</organism>
<dbReference type="InterPro" id="IPR000792">
    <property type="entry name" value="Tscrpt_reg_LuxR_C"/>
</dbReference>
<sequence length="957" mass="104357">MLDDMIGRVVSPVFVGREAELSGLADALAQSRTNAASAVLLAGEAGIGKTRLVQRFMEQAAREGAHVLAGGCVELSSEGLAYAPFTAALRQLVRETGAEGVKALLPEGASRDFSRLLPEFGTPDGDVETDVSRARLFEQFLTLLERLAEHRSVVLVIEDIHWADRSSRDLIAFLSRNLRAAQVLMVLTYRSDDLHRQHPLRPVLAELTRLEGVMRLTLPRLTKDEVSAQMAGILGKAPEYAQVTRVYDRSEGIPLFVESLVDCDDGTCFPTSLHELIIGTFERLPEATQQVLRVAAAGGTQIKHALLAAVSGLSDMDLEKALRPAVDANVIQVTDSRAYAFRHALIREAVHDELLPGEHTRLHARYAEEIDRDRTLVPRGRASVEIAHHWYAARDDLWALISAWNAAQKSAAALAYTEQMKMLERVLTLWDKIPDAAERIGADHVTVLERASKAAHSGGDMDRSMRFAKAALRELDEKAEPERVAELVVLISHCKIQKRKPGVLEDLRHAESLVPLPSLARANVLNRLGFYLIFRGDVIEGTALTQEALRLARAEGDPILEADLVLNLGIGQAMRGDLRAQQATNEIAGKIGERVGSPRLRLRALGNSVDALNNLGRSEEAVVVAQKGEKLAREFGLYRVSGIFIANNRAEALEALGRFDEAIEIIDQMLAMDPTLRTRHHLLRVRADIALARGEADLLETILVEVGGLTLADGFIQELNTNARLMIGRDLLNDDPAAALRTAEQAMRITSANKPMLGWRLLSTVAATCDLAMAVDPERAAAVRAAADNTVTHMTVNSPVAEGYRLLYRGKYDESVAIWSTLRRPYSKARALYLAAEAAARKGDRERAAARLNELHPIVTELKAVPLLAAAETLSRRLGVVLGGKPQLPPAAACSLTPRELEVLRLVAQGRSNRDIAGELFISAKTVSVHVSNILSKLTVSSRGEAAAAAHRLSLLG</sequence>
<dbReference type="InterPro" id="IPR036388">
    <property type="entry name" value="WH-like_DNA-bd_sf"/>
</dbReference>
<dbReference type="PROSITE" id="PS00622">
    <property type="entry name" value="HTH_LUXR_1"/>
    <property type="match status" value="1"/>
</dbReference>
<keyword evidence="1" id="KW-0547">Nucleotide-binding</keyword>
<evidence type="ECO:0000313" key="4">
    <source>
        <dbReference type="EMBL" id="GII93466.1"/>
    </source>
</evidence>
<dbReference type="Gene3D" id="3.40.50.300">
    <property type="entry name" value="P-loop containing nucleotide triphosphate hydrolases"/>
    <property type="match status" value="1"/>
</dbReference>
<dbReference type="GO" id="GO:0005737">
    <property type="term" value="C:cytoplasm"/>
    <property type="evidence" value="ECO:0007669"/>
    <property type="project" value="TreeGrafter"/>
</dbReference>
<dbReference type="CDD" id="cd06170">
    <property type="entry name" value="LuxR_C_like"/>
    <property type="match status" value="1"/>
</dbReference>
<dbReference type="GO" id="GO:0005524">
    <property type="term" value="F:ATP binding"/>
    <property type="evidence" value="ECO:0007669"/>
    <property type="project" value="UniProtKB-KW"/>
</dbReference>
<evidence type="ECO:0000259" key="3">
    <source>
        <dbReference type="PROSITE" id="PS50043"/>
    </source>
</evidence>
<dbReference type="SUPFAM" id="SSF52540">
    <property type="entry name" value="P-loop containing nucleoside triphosphate hydrolases"/>
    <property type="match status" value="1"/>
</dbReference>
<dbReference type="PROSITE" id="PS50043">
    <property type="entry name" value="HTH_LUXR_2"/>
    <property type="match status" value="1"/>
</dbReference>
<dbReference type="PRINTS" id="PR00038">
    <property type="entry name" value="HTHLUXR"/>
</dbReference>
<dbReference type="Gene3D" id="1.10.10.10">
    <property type="entry name" value="Winged helix-like DNA-binding domain superfamily/Winged helix DNA-binding domain"/>
    <property type="match status" value="1"/>
</dbReference>
<dbReference type="PANTHER" id="PTHR16305:SF35">
    <property type="entry name" value="TRANSCRIPTIONAL ACTIVATOR DOMAIN"/>
    <property type="match status" value="1"/>
</dbReference>
<dbReference type="SMART" id="SM00382">
    <property type="entry name" value="AAA"/>
    <property type="match status" value="1"/>
</dbReference>
<comment type="caution">
    <text evidence="4">The sequence shown here is derived from an EMBL/GenBank/DDBJ whole genome shotgun (WGS) entry which is preliminary data.</text>
</comment>
<dbReference type="InterPro" id="IPR011990">
    <property type="entry name" value="TPR-like_helical_dom_sf"/>
</dbReference>
<dbReference type="SUPFAM" id="SSF46894">
    <property type="entry name" value="C-terminal effector domain of the bipartite response regulators"/>
    <property type="match status" value="1"/>
</dbReference>
<dbReference type="GO" id="GO:0003677">
    <property type="term" value="F:DNA binding"/>
    <property type="evidence" value="ECO:0007669"/>
    <property type="project" value="InterPro"/>
</dbReference>
<protein>
    <submittedName>
        <fullName evidence="4">Helix-turn-helix transcriptional regulator</fullName>
    </submittedName>
</protein>
<dbReference type="PANTHER" id="PTHR16305">
    <property type="entry name" value="TESTICULAR SOLUBLE ADENYLYL CYCLASE"/>
    <property type="match status" value="1"/>
</dbReference>
<dbReference type="InterPro" id="IPR003593">
    <property type="entry name" value="AAA+_ATPase"/>
</dbReference>
<dbReference type="AlphaFoldDB" id="A0A919V7U0"/>
<dbReference type="SMART" id="SM00421">
    <property type="entry name" value="HTH_LUXR"/>
    <property type="match status" value="1"/>
</dbReference>
<feature type="domain" description="HTH luxR-type" evidence="3">
    <location>
        <begin position="889"/>
        <end position="954"/>
    </location>
</feature>
<dbReference type="InterPro" id="IPR041664">
    <property type="entry name" value="AAA_16"/>
</dbReference>
<dbReference type="GO" id="GO:0006355">
    <property type="term" value="P:regulation of DNA-templated transcription"/>
    <property type="evidence" value="ECO:0007669"/>
    <property type="project" value="InterPro"/>
</dbReference>
<accession>A0A919V7U0</accession>
<evidence type="ECO:0000313" key="5">
    <source>
        <dbReference type="Proteomes" id="UP000606172"/>
    </source>
</evidence>
<dbReference type="Gene3D" id="1.25.40.10">
    <property type="entry name" value="Tetratricopeptide repeat domain"/>
    <property type="match status" value="1"/>
</dbReference>
<dbReference type="InterPro" id="IPR016032">
    <property type="entry name" value="Sig_transdc_resp-reg_C-effctor"/>
</dbReference>
<gene>
    <name evidence="4" type="ORF">Ssi02_36970</name>
</gene>
<dbReference type="SUPFAM" id="SSF48452">
    <property type="entry name" value="TPR-like"/>
    <property type="match status" value="1"/>
</dbReference>
<dbReference type="EMBL" id="BOOW01000022">
    <property type="protein sequence ID" value="GII93466.1"/>
    <property type="molecule type" value="Genomic_DNA"/>
</dbReference>
<keyword evidence="2" id="KW-0067">ATP-binding</keyword>
<name>A0A919V7U0_9ACTN</name>
<keyword evidence="5" id="KW-1185">Reference proteome</keyword>
<reference evidence="4" key="1">
    <citation type="submission" date="2021-01" db="EMBL/GenBank/DDBJ databases">
        <title>Whole genome shotgun sequence of Sinosporangium siamense NBRC 109515.</title>
        <authorList>
            <person name="Komaki H."/>
            <person name="Tamura T."/>
        </authorList>
    </citation>
    <scope>NUCLEOTIDE SEQUENCE</scope>
    <source>
        <strain evidence="4">NBRC 109515</strain>
    </source>
</reference>
<dbReference type="InterPro" id="IPR027417">
    <property type="entry name" value="P-loop_NTPase"/>
</dbReference>